<reference evidence="2 3" key="1">
    <citation type="submission" date="2018-11" db="EMBL/GenBank/DDBJ databases">
        <authorList>
            <person name="Peiro R."/>
            <person name="Begona"/>
            <person name="Cbmso G."/>
            <person name="Lopez M."/>
            <person name="Gonzalez S."/>
            <person name="Sacristan E."/>
            <person name="Castillo E."/>
        </authorList>
    </citation>
    <scope>NUCLEOTIDE SEQUENCE [LARGE SCALE GENOMIC DNA]</scope>
    <source>
        <strain evidence="2">Brev_genome</strain>
    </source>
</reference>
<dbReference type="AlphaFoldDB" id="A0A7Z9C3U9"/>
<evidence type="ECO:0000313" key="3">
    <source>
        <dbReference type="Proteomes" id="UP000289220"/>
    </source>
</evidence>
<dbReference type="EMBL" id="UXHF01000107">
    <property type="protein sequence ID" value="VDC48616.1"/>
    <property type="molecule type" value="Genomic_DNA"/>
</dbReference>
<comment type="caution">
    <text evidence="2">The sequence shown here is derived from an EMBL/GenBank/DDBJ whole genome shotgun (WGS) entry which is preliminary data.</text>
</comment>
<proteinExistence type="predicted"/>
<gene>
    <name evidence="2" type="primary">fliC_3</name>
    <name evidence="2" type="ORF">BREV_BREV_03214</name>
</gene>
<dbReference type="Pfam" id="PF00700">
    <property type="entry name" value="Flagellin_C"/>
    <property type="match status" value="1"/>
</dbReference>
<dbReference type="InterPro" id="IPR046358">
    <property type="entry name" value="Flagellin_C"/>
</dbReference>
<name>A0A7Z9C3U9_9CAUL</name>
<dbReference type="Gene3D" id="1.20.1330.10">
    <property type="entry name" value="f41 fragment of flagellin, N-terminal domain"/>
    <property type="match status" value="1"/>
</dbReference>
<dbReference type="SUPFAM" id="SSF64518">
    <property type="entry name" value="Phase 1 flagellin"/>
    <property type="match status" value="1"/>
</dbReference>
<dbReference type="Proteomes" id="UP000289220">
    <property type="component" value="Unassembled WGS sequence"/>
</dbReference>
<organism evidence="2 3">
    <name type="scientific">Brevundimonas mediterranea</name>
    <dbReference type="NCBI Taxonomy" id="74329"/>
    <lineage>
        <taxon>Bacteria</taxon>
        <taxon>Pseudomonadati</taxon>
        <taxon>Pseudomonadota</taxon>
        <taxon>Alphaproteobacteria</taxon>
        <taxon>Caulobacterales</taxon>
        <taxon>Caulobacteraceae</taxon>
        <taxon>Brevundimonas</taxon>
    </lineage>
</organism>
<keyword evidence="2" id="KW-0969">Cilium</keyword>
<keyword evidence="2" id="KW-0966">Cell projection</keyword>
<evidence type="ECO:0000313" key="2">
    <source>
        <dbReference type="EMBL" id="VDC48616.1"/>
    </source>
</evidence>
<evidence type="ECO:0000259" key="1">
    <source>
        <dbReference type="Pfam" id="PF00700"/>
    </source>
</evidence>
<accession>A0A7Z9C3U9</accession>
<protein>
    <submittedName>
        <fullName evidence="2">Flagellin</fullName>
    </submittedName>
</protein>
<feature type="domain" description="Flagellin C-terminal" evidence="1">
    <location>
        <begin position="3"/>
        <end position="44"/>
    </location>
</feature>
<keyword evidence="3" id="KW-1185">Reference proteome</keyword>
<sequence length="45" mass="4745">MGNLVDADLAKESAKLTALQTKQQLGVQALSIANSASQTLLSLFR</sequence>
<keyword evidence="2" id="KW-0282">Flagellum</keyword>